<evidence type="ECO:0000256" key="1">
    <source>
        <dbReference type="SAM" id="Phobius"/>
    </source>
</evidence>
<proteinExistence type="predicted"/>
<dbReference type="InterPro" id="IPR028087">
    <property type="entry name" value="Tad_N"/>
</dbReference>
<keyword evidence="1" id="KW-1133">Transmembrane helix</keyword>
<keyword evidence="4" id="KW-1185">Reference proteome</keyword>
<keyword evidence="3" id="KW-0347">Helicase</keyword>
<dbReference type="AlphaFoldDB" id="A0A1G9BYR1"/>
<accession>A0A1G9BYR1</accession>
<dbReference type="STRING" id="417292.SAMN05421806_107313"/>
<reference evidence="3 4" key="1">
    <citation type="submission" date="2016-10" db="EMBL/GenBank/DDBJ databases">
        <authorList>
            <person name="de Groot N.N."/>
        </authorList>
    </citation>
    <scope>NUCLEOTIDE SEQUENCE [LARGE SCALE GENOMIC DNA]</scope>
    <source>
        <strain evidence="3 4">CGMCC 4.5727</strain>
    </source>
</reference>
<keyword evidence="3" id="KW-0378">Hydrolase</keyword>
<evidence type="ECO:0000313" key="4">
    <source>
        <dbReference type="Proteomes" id="UP000199155"/>
    </source>
</evidence>
<feature type="transmembrane region" description="Helical" evidence="1">
    <location>
        <begin position="16"/>
        <end position="37"/>
    </location>
</feature>
<keyword evidence="3" id="KW-0067">ATP-binding</keyword>
<evidence type="ECO:0000259" key="2">
    <source>
        <dbReference type="Pfam" id="PF13400"/>
    </source>
</evidence>
<dbReference type="RefSeq" id="WP_342742753.1">
    <property type="nucleotide sequence ID" value="NZ_FNFF01000007.1"/>
</dbReference>
<dbReference type="Proteomes" id="UP000199155">
    <property type="component" value="Unassembled WGS sequence"/>
</dbReference>
<evidence type="ECO:0000313" key="3">
    <source>
        <dbReference type="EMBL" id="SDK44523.1"/>
    </source>
</evidence>
<dbReference type="EMBL" id="FNFF01000007">
    <property type="protein sequence ID" value="SDK44523.1"/>
    <property type="molecule type" value="Genomic_DNA"/>
</dbReference>
<name>A0A1G9BYR1_9ACTN</name>
<keyword evidence="1" id="KW-0812">Transmembrane</keyword>
<protein>
    <submittedName>
        <fullName evidence="3">Helicase/secretion neighborhood TadE-like protein</fullName>
    </submittedName>
</protein>
<dbReference type="GO" id="GO:0004386">
    <property type="term" value="F:helicase activity"/>
    <property type="evidence" value="ECO:0007669"/>
    <property type="project" value="UniProtKB-KW"/>
</dbReference>
<keyword evidence="3" id="KW-0547">Nucleotide-binding</keyword>
<dbReference type="NCBIfam" id="TIGR03816">
    <property type="entry name" value="tadE_like_DECH"/>
    <property type="match status" value="1"/>
</dbReference>
<gene>
    <name evidence="3" type="ORF">SAMN05421806_107313</name>
</gene>
<organism evidence="3 4">
    <name type="scientific">Streptomyces indicus</name>
    <dbReference type="NCBI Taxonomy" id="417292"/>
    <lineage>
        <taxon>Bacteria</taxon>
        <taxon>Bacillati</taxon>
        <taxon>Actinomycetota</taxon>
        <taxon>Actinomycetes</taxon>
        <taxon>Kitasatosporales</taxon>
        <taxon>Streptomycetaceae</taxon>
        <taxon>Streptomyces</taxon>
    </lineage>
</organism>
<dbReference type="InterPro" id="IPR021202">
    <property type="entry name" value="Rv3654c-like"/>
</dbReference>
<feature type="domain" description="Putative Flp pilus-assembly TadG-like N-terminal" evidence="2">
    <location>
        <begin position="14"/>
        <end position="60"/>
    </location>
</feature>
<sequence>MRAALRERGRDDRGSATVWVVGLIGVLCLILAGLLLAAQAVVARHRAGAAADLAALAAADHALRGQEAACASALRVARAQGTDVVRCAVRGEIADVTVRAGERPLVSEVRSRAGPPGPVP</sequence>
<dbReference type="Pfam" id="PF13400">
    <property type="entry name" value="Tad"/>
    <property type="match status" value="1"/>
</dbReference>
<keyword evidence="1" id="KW-0472">Membrane</keyword>